<gene>
    <name evidence="1" type="ORF">S06H3_20238</name>
</gene>
<comment type="caution">
    <text evidence="1">The sequence shown here is derived from an EMBL/GenBank/DDBJ whole genome shotgun (WGS) entry which is preliminary data.</text>
</comment>
<dbReference type="AlphaFoldDB" id="X1M3F9"/>
<organism evidence="1">
    <name type="scientific">marine sediment metagenome</name>
    <dbReference type="NCBI Taxonomy" id="412755"/>
    <lineage>
        <taxon>unclassified sequences</taxon>
        <taxon>metagenomes</taxon>
        <taxon>ecological metagenomes</taxon>
    </lineage>
</organism>
<sequence length="65" mass="7242">MIVKAEGHIRDSLSGVYKQLVDMKKEIEQAEGVIKEVLPGGMLKITDADGNTIIREPYPWETEGN</sequence>
<dbReference type="EMBL" id="BARV01010462">
    <property type="protein sequence ID" value="GAI12591.1"/>
    <property type="molecule type" value="Genomic_DNA"/>
</dbReference>
<proteinExistence type="predicted"/>
<protein>
    <submittedName>
        <fullName evidence="1">Uncharacterized protein</fullName>
    </submittedName>
</protein>
<reference evidence="1" key="1">
    <citation type="journal article" date="2014" name="Front. Microbiol.">
        <title>High frequency of phylogenetically diverse reductive dehalogenase-homologous genes in deep subseafloor sedimentary metagenomes.</title>
        <authorList>
            <person name="Kawai M."/>
            <person name="Futagami T."/>
            <person name="Toyoda A."/>
            <person name="Takaki Y."/>
            <person name="Nishi S."/>
            <person name="Hori S."/>
            <person name="Arai W."/>
            <person name="Tsubouchi T."/>
            <person name="Morono Y."/>
            <person name="Uchiyama I."/>
            <person name="Ito T."/>
            <person name="Fujiyama A."/>
            <person name="Inagaki F."/>
            <person name="Takami H."/>
        </authorList>
    </citation>
    <scope>NUCLEOTIDE SEQUENCE</scope>
    <source>
        <strain evidence="1">Expedition CK06-06</strain>
    </source>
</reference>
<name>X1M3F9_9ZZZZ</name>
<accession>X1M3F9</accession>
<evidence type="ECO:0000313" key="1">
    <source>
        <dbReference type="EMBL" id="GAI12591.1"/>
    </source>
</evidence>